<organism evidence="1 2">
    <name type="scientific">Paenibacillus curdlanolyticus YK9</name>
    <dbReference type="NCBI Taxonomy" id="717606"/>
    <lineage>
        <taxon>Bacteria</taxon>
        <taxon>Bacillati</taxon>
        <taxon>Bacillota</taxon>
        <taxon>Bacilli</taxon>
        <taxon>Bacillales</taxon>
        <taxon>Paenibacillaceae</taxon>
        <taxon>Paenibacillus</taxon>
    </lineage>
</organism>
<dbReference type="Proteomes" id="UP000005387">
    <property type="component" value="Unassembled WGS sequence"/>
</dbReference>
<proteinExistence type="predicted"/>
<dbReference type="EMBL" id="AEDD01000003">
    <property type="protein sequence ID" value="EFM11889.1"/>
    <property type="molecule type" value="Genomic_DNA"/>
</dbReference>
<evidence type="ECO:0000313" key="2">
    <source>
        <dbReference type="Proteomes" id="UP000005387"/>
    </source>
</evidence>
<dbReference type="RefSeq" id="WP_006037508.1">
    <property type="nucleotide sequence ID" value="NZ_AEDD01000003.1"/>
</dbReference>
<gene>
    <name evidence="1" type="ORF">PaecuDRAFT_1497</name>
</gene>
<keyword evidence="2" id="KW-1185">Reference proteome</keyword>
<accession>E0I773</accession>
<evidence type="ECO:0000313" key="1">
    <source>
        <dbReference type="EMBL" id="EFM11889.1"/>
    </source>
</evidence>
<dbReference type="OrthoDB" id="2640055at2"/>
<protein>
    <submittedName>
        <fullName evidence="1">Uncharacterized protein</fullName>
    </submittedName>
</protein>
<reference evidence="1 2" key="1">
    <citation type="submission" date="2010-07" db="EMBL/GenBank/DDBJ databases">
        <title>The draft genome of Paenibacillus curdlanolyticus YK9.</title>
        <authorList>
            <consortium name="US DOE Joint Genome Institute (JGI-PGF)"/>
            <person name="Lucas S."/>
            <person name="Copeland A."/>
            <person name="Lapidus A."/>
            <person name="Cheng J.-F."/>
            <person name="Bruce D."/>
            <person name="Goodwin L."/>
            <person name="Pitluck S."/>
            <person name="Land M.L."/>
            <person name="Hauser L."/>
            <person name="Chang Y.-J."/>
            <person name="Jeffries C."/>
            <person name="Anderson I.J."/>
            <person name="Johnson E."/>
            <person name="Loganathan U."/>
            <person name="Mulhopadhyay B."/>
            <person name="Kyrpides N."/>
            <person name="Woyke T.J."/>
        </authorList>
    </citation>
    <scope>NUCLEOTIDE SEQUENCE [LARGE SCALE GENOMIC DNA]</scope>
    <source>
        <strain evidence="1 2">YK9</strain>
    </source>
</reference>
<sequence length="70" mass="7903">MGKRQKSRAASAANRTAKERAEAIMTGAGRNQWVRKPHTQVVTNRKAEQRRTWCRKGTDDGAVLFWSVSC</sequence>
<dbReference type="AlphaFoldDB" id="E0I773"/>
<dbReference type="eggNOG" id="ENOG502ZNC3">
    <property type="taxonomic scope" value="Bacteria"/>
</dbReference>
<name>E0I773_9BACL</name>